<keyword evidence="15" id="KW-0458">Lysosome</keyword>
<dbReference type="GeneID" id="37009049"/>
<protein>
    <recommendedName>
        <fullName evidence="6">RING-type E3 ubiquitin transferase</fullName>
        <ecNumber evidence="6">2.3.2.27</ecNumber>
    </recommendedName>
</protein>
<evidence type="ECO:0000256" key="9">
    <source>
        <dbReference type="ARBA" id="ARBA00022723"/>
    </source>
</evidence>
<dbReference type="AlphaFoldDB" id="A0A2V1ASE3"/>
<dbReference type="RefSeq" id="XP_025340801.1">
    <property type="nucleotide sequence ID" value="XM_025487353.1"/>
</dbReference>
<accession>A0A2V1ASE3</accession>
<dbReference type="GO" id="GO:0005768">
    <property type="term" value="C:endosome"/>
    <property type="evidence" value="ECO:0007669"/>
    <property type="project" value="UniProtKB-SubCell"/>
</dbReference>
<feature type="domain" description="RING-type" evidence="19">
    <location>
        <begin position="262"/>
        <end position="304"/>
    </location>
</feature>
<feature type="region of interest" description="Disordered" evidence="18">
    <location>
        <begin position="213"/>
        <end position="247"/>
    </location>
</feature>
<keyword evidence="22" id="KW-1185">Reference proteome</keyword>
<evidence type="ECO:0000256" key="8">
    <source>
        <dbReference type="ARBA" id="ARBA00022707"/>
    </source>
</evidence>
<dbReference type="GO" id="GO:0070936">
    <property type="term" value="P:protein K48-linked ubiquitination"/>
    <property type="evidence" value="ECO:0007669"/>
    <property type="project" value="TreeGrafter"/>
</dbReference>
<dbReference type="EMBL" id="PKFO01000002">
    <property type="protein sequence ID" value="PVH19861.1"/>
    <property type="molecule type" value="Genomic_DNA"/>
</dbReference>
<dbReference type="OrthoDB" id="660555at2759"/>
<evidence type="ECO:0000313" key="22">
    <source>
        <dbReference type="Proteomes" id="UP000244309"/>
    </source>
</evidence>
<dbReference type="Gene3D" id="3.30.40.10">
    <property type="entry name" value="Zinc/RING finger domain, C3HC4 (zinc finger)"/>
    <property type="match status" value="2"/>
</dbReference>
<dbReference type="Proteomes" id="UP000244309">
    <property type="component" value="Unassembled WGS sequence"/>
</dbReference>
<evidence type="ECO:0000256" key="14">
    <source>
        <dbReference type="ARBA" id="ARBA00023136"/>
    </source>
</evidence>
<dbReference type="InterPro" id="IPR051878">
    <property type="entry name" value="ZNRF_ubiq-protein_ligase"/>
</dbReference>
<evidence type="ECO:0000256" key="15">
    <source>
        <dbReference type="ARBA" id="ARBA00023228"/>
    </source>
</evidence>
<evidence type="ECO:0000256" key="18">
    <source>
        <dbReference type="SAM" id="MobiDB-lite"/>
    </source>
</evidence>
<keyword evidence="11 17" id="KW-0863">Zinc-finger</keyword>
<organism evidence="21 22">
    <name type="scientific">Candidozyma haemuli</name>
    <dbReference type="NCBI Taxonomy" id="45357"/>
    <lineage>
        <taxon>Eukaryota</taxon>
        <taxon>Fungi</taxon>
        <taxon>Dikarya</taxon>
        <taxon>Ascomycota</taxon>
        <taxon>Saccharomycotina</taxon>
        <taxon>Pichiomycetes</taxon>
        <taxon>Metschnikowiaceae</taxon>
        <taxon>Candidozyma</taxon>
    </lineage>
</organism>
<dbReference type="Pfam" id="PF13639">
    <property type="entry name" value="zf-RING_2"/>
    <property type="match status" value="1"/>
</dbReference>
<evidence type="ECO:0000256" key="10">
    <source>
        <dbReference type="ARBA" id="ARBA00022753"/>
    </source>
</evidence>
<dbReference type="InterPro" id="IPR000306">
    <property type="entry name" value="Znf_FYVE"/>
</dbReference>
<comment type="subcellular location">
    <subcellularLocation>
        <location evidence="3">Endosome</location>
    </subcellularLocation>
    <subcellularLocation>
        <location evidence="4">Lysosome</location>
    </subcellularLocation>
    <subcellularLocation>
        <location evidence="2">Membrane</location>
        <topology evidence="2">Peripheral membrane protein</topology>
    </subcellularLocation>
</comment>
<keyword evidence="10" id="KW-0967">Endosome</keyword>
<dbReference type="GO" id="GO:0016020">
    <property type="term" value="C:membrane"/>
    <property type="evidence" value="ECO:0007669"/>
    <property type="project" value="UniProtKB-SubCell"/>
</dbReference>
<evidence type="ECO:0000256" key="5">
    <source>
        <dbReference type="ARBA" id="ARBA00004906"/>
    </source>
</evidence>
<dbReference type="PROSITE" id="PS50178">
    <property type="entry name" value="ZF_FYVE"/>
    <property type="match status" value="1"/>
</dbReference>
<comment type="catalytic activity">
    <reaction evidence="1">
        <text>S-ubiquitinyl-[E2 ubiquitin-conjugating enzyme]-L-cysteine + [acceptor protein]-L-lysine = [E2 ubiquitin-conjugating enzyme]-L-cysteine + N(6)-ubiquitinyl-[acceptor protein]-L-lysine.</text>
        <dbReference type="EC" id="2.3.2.27"/>
    </reaction>
</comment>
<evidence type="ECO:0000259" key="19">
    <source>
        <dbReference type="PROSITE" id="PS50089"/>
    </source>
</evidence>
<evidence type="ECO:0000256" key="2">
    <source>
        <dbReference type="ARBA" id="ARBA00004170"/>
    </source>
</evidence>
<dbReference type="SUPFAM" id="SSF57903">
    <property type="entry name" value="FYVE/PHD zinc finger"/>
    <property type="match status" value="1"/>
</dbReference>
<comment type="pathway">
    <text evidence="5">Protein modification; protein ubiquitination.</text>
</comment>
<dbReference type="GO" id="GO:0008270">
    <property type="term" value="F:zinc ion binding"/>
    <property type="evidence" value="ECO:0007669"/>
    <property type="project" value="UniProtKB-KW"/>
</dbReference>
<keyword evidence="14" id="KW-0472">Membrane</keyword>
<proteinExistence type="predicted"/>
<keyword evidence="7" id="KW-0808">Transferase</keyword>
<dbReference type="GO" id="GO:0043161">
    <property type="term" value="P:proteasome-mediated ubiquitin-dependent protein catabolic process"/>
    <property type="evidence" value="ECO:0007669"/>
    <property type="project" value="TreeGrafter"/>
</dbReference>
<dbReference type="SMART" id="SM00064">
    <property type="entry name" value="FYVE"/>
    <property type="match status" value="1"/>
</dbReference>
<reference evidence="21 22" key="1">
    <citation type="submission" date="2017-12" db="EMBL/GenBank/DDBJ databases">
        <title>Genome Sequence of a Multidrug-Resistant Candida haemulonii Isolate from a Patient with Chronic Leg Ulcers in Israel.</title>
        <authorList>
            <person name="Chow N.A."/>
            <person name="Gade L."/>
            <person name="Batra D."/>
            <person name="Rowe L.A."/>
            <person name="Ben-Ami R."/>
            <person name="Loparev V.N."/>
            <person name="Litvintseva A.P."/>
        </authorList>
    </citation>
    <scope>NUCLEOTIDE SEQUENCE [LARGE SCALE GENOMIC DNA]</scope>
    <source>
        <strain evidence="21 22">B11899</strain>
    </source>
</reference>
<dbReference type="EC" id="2.3.2.27" evidence="6"/>
<dbReference type="VEuPathDB" id="FungiDB:CXQ85_003719"/>
<keyword evidence="9" id="KW-0479">Metal-binding</keyword>
<evidence type="ECO:0000259" key="20">
    <source>
        <dbReference type="PROSITE" id="PS50178"/>
    </source>
</evidence>
<evidence type="ECO:0000256" key="6">
    <source>
        <dbReference type="ARBA" id="ARBA00012483"/>
    </source>
</evidence>
<keyword evidence="13" id="KW-0862">Zinc</keyword>
<evidence type="ECO:0000256" key="11">
    <source>
        <dbReference type="ARBA" id="ARBA00022771"/>
    </source>
</evidence>
<evidence type="ECO:0000256" key="17">
    <source>
        <dbReference type="PROSITE-ProRule" id="PRU00175"/>
    </source>
</evidence>
<keyword evidence="8" id="KW-0519">Myristate</keyword>
<feature type="region of interest" description="Disordered" evidence="18">
    <location>
        <begin position="92"/>
        <end position="126"/>
    </location>
</feature>
<dbReference type="CDD" id="cd16489">
    <property type="entry name" value="mRING-CH-C4HC2H_ZNRF"/>
    <property type="match status" value="1"/>
</dbReference>
<dbReference type="SMART" id="SM00184">
    <property type="entry name" value="RING"/>
    <property type="match status" value="2"/>
</dbReference>
<evidence type="ECO:0000256" key="13">
    <source>
        <dbReference type="ARBA" id="ARBA00022833"/>
    </source>
</evidence>
<dbReference type="PANTHER" id="PTHR46661:SF4">
    <property type="entry name" value="RING-TYPE DOMAIN-CONTAINING PROTEIN"/>
    <property type="match status" value="1"/>
</dbReference>
<sequence>MSTTTWQPDSAVSACVLCDTPFTIFNRRHHCRKCGRVVCGSCSSQKVKWFPGSRVLRPEGRSVRAEEGETYRTCDECVEEIQMIRRALFEPPAESAPENEEAESTQNVSVANTREESPPLGNLVGSENNDENLCPICGTNLLKAYVKKTRHEHKETSHTEYEQYKEFHISDCLVQFDFSGSHQRLMSPPNASSSVARNRMLVYHVPPLPQPTYEFIDESNSTKDGEGDGNGNGNGEGKEDPPIGSVNSVTEYKEKDEFEPECVICLEELRPGDKVGRLECLCVFHYKCIKDWFNKKGYGECPVHFSHH</sequence>
<dbReference type="InterPro" id="IPR017455">
    <property type="entry name" value="Znf_FYVE-rel"/>
</dbReference>
<evidence type="ECO:0000256" key="7">
    <source>
        <dbReference type="ARBA" id="ARBA00022679"/>
    </source>
</evidence>
<dbReference type="SUPFAM" id="SSF57850">
    <property type="entry name" value="RING/U-box"/>
    <property type="match status" value="1"/>
</dbReference>
<evidence type="ECO:0000256" key="16">
    <source>
        <dbReference type="ARBA" id="ARBA00023288"/>
    </source>
</evidence>
<keyword evidence="16" id="KW-0449">Lipoprotein</keyword>
<dbReference type="InterPro" id="IPR001841">
    <property type="entry name" value="Znf_RING"/>
</dbReference>
<evidence type="ECO:0000256" key="4">
    <source>
        <dbReference type="ARBA" id="ARBA00004371"/>
    </source>
</evidence>
<feature type="domain" description="FYVE-type" evidence="20">
    <location>
        <begin position="9"/>
        <end position="82"/>
    </location>
</feature>
<dbReference type="InterPro" id="IPR013083">
    <property type="entry name" value="Znf_RING/FYVE/PHD"/>
</dbReference>
<name>A0A2V1ASE3_9ASCO</name>
<dbReference type="GO" id="GO:0061630">
    <property type="term" value="F:ubiquitin protein ligase activity"/>
    <property type="evidence" value="ECO:0007669"/>
    <property type="project" value="UniProtKB-EC"/>
</dbReference>
<dbReference type="GO" id="GO:0032266">
    <property type="term" value="F:phosphatidylinositol-3-phosphate binding"/>
    <property type="evidence" value="ECO:0007669"/>
    <property type="project" value="UniProtKB-ARBA"/>
</dbReference>
<dbReference type="Pfam" id="PF01363">
    <property type="entry name" value="FYVE"/>
    <property type="match status" value="1"/>
</dbReference>
<gene>
    <name evidence="21" type="ORF">CXQ85_003719</name>
</gene>
<evidence type="ECO:0000256" key="3">
    <source>
        <dbReference type="ARBA" id="ARBA00004177"/>
    </source>
</evidence>
<dbReference type="PROSITE" id="PS50089">
    <property type="entry name" value="ZF_RING_2"/>
    <property type="match status" value="1"/>
</dbReference>
<comment type="caution">
    <text evidence="21">The sequence shown here is derived from an EMBL/GenBank/DDBJ whole genome shotgun (WGS) entry which is preliminary data.</text>
</comment>
<dbReference type="InterPro" id="IPR011011">
    <property type="entry name" value="Znf_FYVE_PHD"/>
</dbReference>
<dbReference type="STRING" id="45357.A0A2V1ASE3"/>
<evidence type="ECO:0000256" key="1">
    <source>
        <dbReference type="ARBA" id="ARBA00000900"/>
    </source>
</evidence>
<evidence type="ECO:0000256" key="12">
    <source>
        <dbReference type="ARBA" id="ARBA00022786"/>
    </source>
</evidence>
<keyword evidence="12" id="KW-0833">Ubl conjugation pathway</keyword>
<dbReference type="PANTHER" id="PTHR46661">
    <property type="entry name" value="E3 UBIQUITIN-PROTEIN LIGASE ZNRF1-LIKE PROTEIN"/>
    <property type="match status" value="1"/>
</dbReference>
<evidence type="ECO:0000313" key="21">
    <source>
        <dbReference type="EMBL" id="PVH19861.1"/>
    </source>
</evidence>